<dbReference type="EMBL" id="HBUF01443140">
    <property type="protein sequence ID" value="CAG6743094.1"/>
    <property type="molecule type" value="Transcribed_RNA"/>
</dbReference>
<organism evidence="2">
    <name type="scientific">Cacopsylla melanoneura</name>
    <dbReference type="NCBI Taxonomy" id="428564"/>
    <lineage>
        <taxon>Eukaryota</taxon>
        <taxon>Metazoa</taxon>
        <taxon>Ecdysozoa</taxon>
        <taxon>Arthropoda</taxon>
        <taxon>Hexapoda</taxon>
        <taxon>Insecta</taxon>
        <taxon>Pterygota</taxon>
        <taxon>Neoptera</taxon>
        <taxon>Paraneoptera</taxon>
        <taxon>Hemiptera</taxon>
        <taxon>Sternorrhyncha</taxon>
        <taxon>Psylloidea</taxon>
        <taxon>Psyllidae</taxon>
        <taxon>Psyllinae</taxon>
        <taxon>Cacopsylla</taxon>
    </lineage>
</organism>
<sequence>MGDTPKCNNVRSLRSKVDHTSCFPLNLTSDYVFDFAVRLDTQVKKCLETTNRQDITDLVPIIVETLTSLDQYTNDLLECQKKRDSLQENLKTKNLTLKQLKQQFDVECKAHQDTILDSDTQILELTEEKRVVEEEYKTLKKKINTDRVNIDMVNKRIGKLTTETNEVTNSNVKLKESIQHLRTRLNHLQLKASKNALSKNQSVPNGNHGPSISCINISQPDPNSQDINIQPNPTIPARTIHLLGDSNVRGIGTLMCKNSGNSTVKVLTSCIPGGGLCQLNDAFIQHPVPGDIIIIHAGTNDICSTEWTNIKRSLGALITKYLQCNIIVFTVPPRGDYLYLNKHINKFNTLLKYEFEQYKNVHLVPTKRLLKTNHIKADGVHYNQQGREKIAKKMMSFQYLPILSRDYPPILSPTMIGEPVPATIPTLVQDVLIAESLPPTSPTQHVSPPNSLHILTPLHLTPNPAPTTHPSLLEELGDTSFF</sequence>
<feature type="coiled-coil region" evidence="1">
    <location>
        <begin position="69"/>
        <end position="142"/>
    </location>
</feature>
<accession>A0A8D8Z9V0</accession>
<name>A0A8D8Z9V0_9HEMI</name>
<dbReference type="SUPFAM" id="SSF52266">
    <property type="entry name" value="SGNH hydrolase"/>
    <property type="match status" value="1"/>
</dbReference>
<evidence type="ECO:0000256" key="1">
    <source>
        <dbReference type="SAM" id="Coils"/>
    </source>
</evidence>
<dbReference type="Gene3D" id="3.40.50.1110">
    <property type="entry name" value="SGNH hydrolase"/>
    <property type="match status" value="1"/>
</dbReference>
<dbReference type="InterPro" id="IPR051532">
    <property type="entry name" value="Ester_Hydrolysis_Enzymes"/>
</dbReference>
<dbReference type="InterPro" id="IPR036514">
    <property type="entry name" value="SGNH_hydro_sf"/>
</dbReference>
<evidence type="ECO:0000313" key="2">
    <source>
        <dbReference type="EMBL" id="CAG6743094.1"/>
    </source>
</evidence>
<dbReference type="AlphaFoldDB" id="A0A8D8Z9V0"/>
<protein>
    <submittedName>
        <fullName evidence="2">Uncharacterized protein</fullName>
    </submittedName>
</protein>
<dbReference type="PANTHER" id="PTHR30383">
    <property type="entry name" value="THIOESTERASE 1/PROTEASE 1/LYSOPHOSPHOLIPASE L1"/>
    <property type="match status" value="1"/>
</dbReference>
<dbReference type="GO" id="GO:0004622">
    <property type="term" value="F:phosphatidylcholine lysophospholipase activity"/>
    <property type="evidence" value="ECO:0007669"/>
    <property type="project" value="TreeGrafter"/>
</dbReference>
<dbReference type="PANTHER" id="PTHR30383:SF5">
    <property type="entry name" value="SGNH HYDROLASE-TYPE ESTERASE DOMAIN-CONTAINING PROTEIN"/>
    <property type="match status" value="1"/>
</dbReference>
<keyword evidence="1" id="KW-0175">Coiled coil</keyword>
<proteinExistence type="predicted"/>
<reference evidence="2" key="1">
    <citation type="submission" date="2021-05" db="EMBL/GenBank/DDBJ databases">
        <authorList>
            <person name="Alioto T."/>
            <person name="Alioto T."/>
            <person name="Gomez Garrido J."/>
        </authorList>
    </citation>
    <scope>NUCLEOTIDE SEQUENCE</scope>
</reference>